<feature type="transmembrane region" description="Helical" evidence="1">
    <location>
        <begin position="130"/>
        <end position="149"/>
    </location>
</feature>
<feature type="transmembrane region" description="Helical" evidence="1">
    <location>
        <begin position="84"/>
        <end position="109"/>
    </location>
</feature>
<dbReference type="Gene3D" id="1.20.1640.10">
    <property type="entry name" value="Multidrug efflux transporter AcrB transmembrane domain"/>
    <property type="match status" value="1"/>
</dbReference>
<evidence type="ECO:0000256" key="1">
    <source>
        <dbReference type="SAM" id="Phobius"/>
    </source>
</evidence>
<reference evidence="2" key="1">
    <citation type="submission" date="2019-02" db="EMBL/GenBank/DDBJ databases">
        <authorList>
            <person name="Gruber-Vodicka R. H."/>
            <person name="Seah K. B. B."/>
        </authorList>
    </citation>
    <scope>NUCLEOTIDE SEQUENCE</scope>
    <source>
        <strain evidence="2">BECK_BZ125</strain>
    </source>
</reference>
<protein>
    <submittedName>
        <fullName evidence="2">AcrB/AcrD/AcrF family protein</fullName>
    </submittedName>
</protein>
<sequence>MRKAVLLKRRHTGVRYALEGELREQRESFASFRVGVGLALFAIYALLAIPFRSYVQPIIVMGVILFGIFGTLLGHMIMGMNLSIMSVWGIMALIGVIVNDSLVLVDYINRQRWEGVSLMDAVRGGGMARFRPILLTSLTTFAALTPLLLDESTQAQFPIPMAASLGFGILYATLITLILVPLGYLLLEDVRAVSARGIRGGAMWLGRLD</sequence>
<dbReference type="AlphaFoldDB" id="A0A450Z426"/>
<dbReference type="GO" id="GO:0042910">
    <property type="term" value="F:xenobiotic transmembrane transporter activity"/>
    <property type="evidence" value="ECO:0007669"/>
    <property type="project" value="TreeGrafter"/>
</dbReference>
<evidence type="ECO:0000313" key="2">
    <source>
        <dbReference type="EMBL" id="VFK48544.1"/>
    </source>
</evidence>
<gene>
    <name evidence="2" type="ORF">BECKTC1821E_GA0114239_11187</name>
</gene>
<dbReference type="SUPFAM" id="SSF82866">
    <property type="entry name" value="Multidrug efflux transporter AcrB transmembrane domain"/>
    <property type="match status" value="1"/>
</dbReference>
<dbReference type="EMBL" id="CAADFT010000118">
    <property type="protein sequence ID" value="VFK48544.1"/>
    <property type="molecule type" value="Genomic_DNA"/>
</dbReference>
<keyword evidence="1" id="KW-1133">Transmembrane helix</keyword>
<dbReference type="PANTHER" id="PTHR32063:SF33">
    <property type="entry name" value="RND SUPERFAMILY EFFLUX PUMP PERMEASE COMPONENT"/>
    <property type="match status" value="1"/>
</dbReference>
<feature type="transmembrane region" description="Helical" evidence="1">
    <location>
        <begin position="58"/>
        <end position="78"/>
    </location>
</feature>
<accession>A0A450Z426</accession>
<dbReference type="Gene3D" id="3.30.70.1440">
    <property type="entry name" value="Multidrug efflux transporter AcrB pore domain"/>
    <property type="match status" value="1"/>
</dbReference>
<dbReference type="Pfam" id="PF00873">
    <property type="entry name" value="ACR_tran"/>
    <property type="match status" value="1"/>
</dbReference>
<name>A0A450Z426_9GAMM</name>
<dbReference type="PANTHER" id="PTHR32063">
    <property type="match status" value="1"/>
</dbReference>
<dbReference type="GO" id="GO:0005886">
    <property type="term" value="C:plasma membrane"/>
    <property type="evidence" value="ECO:0007669"/>
    <property type="project" value="TreeGrafter"/>
</dbReference>
<dbReference type="InterPro" id="IPR001036">
    <property type="entry name" value="Acrflvin-R"/>
</dbReference>
<keyword evidence="1" id="KW-0472">Membrane</keyword>
<keyword evidence="1" id="KW-0812">Transmembrane</keyword>
<feature type="transmembrane region" description="Helical" evidence="1">
    <location>
        <begin position="161"/>
        <end position="187"/>
    </location>
</feature>
<organism evidence="2">
    <name type="scientific">Candidatus Kentrum sp. TC</name>
    <dbReference type="NCBI Taxonomy" id="2126339"/>
    <lineage>
        <taxon>Bacteria</taxon>
        <taxon>Pseudomonadati</taxon>
        <taxon>Pseudomonadota</taxon>
        <taxon>Gammaproteobacteria</taxon>
        <taxon>Candidatus Kentrum</taxon>
    </lineage>
</organism>
<proteinExistence type="predicted"/>
<feature type="transmembrane region" description="Helical" evidence="1">
    <location>
        <begin position="30"/>
        <end position="51"/>
    </location>
</feature>